<dbReference type="EMBL" id="JAUSUZ010000001">
    <property type="protein sequence ID" value="MDQ0364562.1"/>
    <property type="molecule type" value="Genomic_DNA"/>
</dbReference>
<comment type="caution">
    <text evidence="1">The sequence shown here is derived from an EMBL/GenBank/DDBJ whole genome shotgun (WGS) entry which is preliminary data.</text>
</comment>
<keyword evidence="2" id="KW-1185">Reference proteome</keyword>
<dbReference type="Proteomes" id="UP001240236">
    <property type="component" value="Unassembled WGS sequence"/>
</dbReference>
<reference evidence="1 2" key="1">
    <citation type="submission" date="2023-07" db="EMBL/GenBank/DDBJ databases">
        <title>Sequencing the genomes of 1000 actinobacteria strains.</title>
        <authorList>
            <person name="Klenk H.-P."/>
        </authorList>
    </citation>
    <scope>NUCLEOTIDE SEQUENCE [LARGE SCALE GENOMIC DNA]</scope>
    <source>
        <strain evidence="1 2">DSM 44709</strain>
    </source>
</reference>
<gene>
    <name evidence="1" type="ORF">J2S42_001231</name>
</gene>
<sequence>MSETYRDDIAAAAVRMGSSVGARKELAGLEERLRPGEQVSALVAGRHGPGNGVLVLTDSRVLFVFEGLIREAEVVIPISEVTGVGWSTAVNLGTISVLAGSEIEVGGVDKDGGEHFVKALKSAASI</sequence>
<proteinExistence type="predicted"/>
<name>A0AAE4AVZ9_9ACTN</name>
<protein>
    <recommendedName>
        <fullName evidence="3">YokE-like PH domain-containing protein</fullName>
    </recommendedName>
</protein>
<evidence type="ECO:0000313" key="2">
    <source>
        <dbReference type="Proteomes" id="UP001240236"/>
    </source>
</evidence>
<accession>A0AAE4AVZ9</accession>
<dbReference type="RefSeq" id="WP_307236068.1">
    <property type="nucleotide sequence ID" value="NZ_JAUSUZ010000001.1"/>
</dbReference>
<organism evidence="1 2">
    <name type="scientific">Catenuloplanes indicus</name>
    <dbReference type="NCBI Taxonomy" id="137267"/>
    <lineage>
        <taxon>Bacteria</taxon>
        <taxon>Bacillati</taxon>
        <taxon>Actinomycetota</taxon>
        <taxon>Actinomycetes</taxon>
        <taxon>Micromonosporales</taxon>
        <taxon>Micromonosporaceae</taxon>
        <taxon>Catenuloplanes</taxon>
    </lineage>
</organism>
<evidence type="ECO:0008006" key="3">
    <source>
        <dbReference type="Google" id="ProtNLM"/>
    </source>
</evidence>
<evidence type="ECO:0000313" key="1">
    <source>
        <dbReference type="EMBL" id="MDQ0364562.1"/>
    </source>
</evidence>
<dbReference type="AlphaFoldDB" id="A0AAE4AVZ9"/>